<dbReference type="InterPro" id="IPR037027">
    <property type="entry name" value="YqgF/RNaseH-like_dom_sf"/>
</dbReference>
<dbReference type="SMART" id="SM00732">
    <property type="entry name" value="YqgFc"/>
    <property type="match status" value="1"/>
</dbReference>
<evidence type="ECO:0000259" key="6">
    <source>
        <dbReference type="SMART" id="SM00732"/>
    </source>
</evidence>
<dbReference type="InterPro" id="IPR006641">
    <property type="entry name" value="YqgF/RNaseH-like_dom"/>
</dbReference>
<dbReference type="PANTHER" id="PTHR33317:SF4">
    <property type="entry name" value="POLYNUCLEOTIDYL TRANSFERASE, RIBONUCLEASE H-LIKE SUPERFAMILY PROTEIN"/>
    <property type="match status" value="1"/>
</dbReference>
<feature type="domain" description="YqgF/RNase H-like" evidence="6">
    <location>
        <begin position="1"/>
        <end position="92"/>
    </location>
</feature>
<protein>
    <recommendedName>
        <fullName evidence="5">Putative pre-16S rRNA nuclease</fullName>
        <ecNumber evidence="5">3.1.-.-</ecNumber>
    </recommendedName>
</protein>
<accession>A0A1F5ZZA0</accession>
<dbReference type="GO" id="GO:0004518">
    <property type="term" value="F:nuclease activity"/>
    <property type="evidence" value="ECO:0007669"/>
    <property type="project" value="UniProtKB-KW"/>
</dbReference>
<keyword evidence="4 5" id="KW-0378">Hydrolase</keyword>
<evidence type="ECO:0000256" key="4">
    <source>
        <dbReference type="ARBA" id="ARBA00022801"/>
    </source>
</evidence>
<proteinExistence type="inferred from homology"/>
<keyword evidence="2 5" id="KW-0690">Ribosome biogenesis</keyword>
<comment type="similarity">
    <text evidence="5">Belongs to the YqgF HJR family.</text>
</comment>
<comment type="function">
    <text evidence="5">Could be a nuclease involved in processing of the 5'-end of pre-16S rRNA.</text>
</comment>
<dbReference type="HAMAP" id="MF_00651">
    <property type="entry name" value="Nuclease_YqgF"/>
    <property type="match status" value="1"/>
</dbReference>
<dbReference type="GO" id="GO:0016788">
    <property type="term" value="F:hydrolase activity, acting on ester bonds"/>
    <property type="evidence" value="ECO:0007669"/>
    <property type="project" value="UniProtKB-UniRule"/>
</dbReference>
<name>A0A1F5ZZA0_9BACT</name>
<sequence length="125" mass="13653">MLLGIDYGLRNIGLAVSEGDFATPIGTVKVKNVKEALTAVSQIVSKWDISKIVVGVSEGKSKASALAFGTKLKSMLTLPLDYIDETLSSHEARTLRTKNRLEKDKEHAQAAAVILQRWLDSRSEI</sequence>
<evidence type="ECO:0000256" key="5">
    <source>
        <dbReference type="HAMAP-Rule" id="MF_00651"/>
    </source>
</evidence>
<evidence type="ECO:0000256" key="2">
    <source>
        <dbReference type="ARBA" id="ARBA00022517"/>
    </source>
</evidence>
<dbReference type="SUPFAM" id="SSF53098">
    <property type="entry name" value="Ribonuclease H-like"/>
    <property type="match status" value="1"/>
</dbReference>
<evidence type="ECO:0000256" key="3">
    <source>
        <dbReference type="ARBA" id="ARBA00022722"/>
    </source>
</evidence>
<dbReference type="InterPro" id="IPR012337">
    <property type="entry name" value="RNaseH-like_sf"/>
</dbReference>
<dbReference type="STRING" id="1798381.A2721_02050"/>
<dbReference type="CDD" id="cd16964">
    <property type="entry name" value="YqgF"/>
    <property type="match status" value="1"/>
</dbReference>
<evidence type="ECO:0000313" key="7">
    <source>
        <dbReference type="EMBL" id="OGG17781.1"/>
    </source>
</evidence>
<dbReference type="Proteomes" id="UP000177871">
    <property type="component" value="Unassembled WGS sequence"/>
</dbReference>
<organism evidence="7 8">
    <name type="scientific">Candidatus Gottesmanbacteria bacterium RIFCSPHIGHO2_01_FULL_47_48</name>
    <dbReference type="NCBI Taxonomy" id="1798381"/>
    <lineage>
        <taxon>Bacteria</taxon>
        <taxon>Candidatus Gottesmaniibacteriota</taxon>
    </lineage>
</organism>
<evidence type="ECO:0000256" key="1">
    <source>
        <dbReference type="ARBA" id="ARBA00022490"/>
    </source>
</evidence>
<dbReference type="Pfam" id="PF03652">
    <property type="entry name" value="RuvX"/>
    <property type="match status" value="1"/>
</dbReference>
<comment type="caution">
    <text evidence="7">The sequence shown here is derived from an EMBL/GenBank/DDBJ whole genome shotgun (WGS) entry which is preliminary data.</text>
</comment>
<dbReference type="AlphaFoldDB" id="A0A1F5ZZA0"/>
<dbReference type="InterPro" id="IPR005227">
    <property type="entry name" value="YqgF"/>
</dbReference>
<dbReference type="EC" id="3.1.-.-" evidence="5"/>
<dbReference type="PANTHER" id="PTHR33317">
    <property type="entry name" value="POLYNUCLEOTIDYL TRANSFERASE, RIBONUCLEASE H-LIKE SUPERFAMILY PROTEIN"/>
    <property type="match status" value="1"/>
</dbReference>
<keyword evidence="3 5" id="KW-0540">Nuclease</keyword>
<keyword evidence="1 5" id="KW-0963">Cytoplasm</keyword>
<comment type="subcellular location">
    <subcellularLocation>
        <location evidence="5">Cytoplasm</location>
    </subcellularLocation>
</comment>
<dbReference type="EMBL" id="MFJK01000016">
    <property type="protein sequence ID" value="OGG17781.1"/>
    <property type="molecule type" value="Genomic_DNA"/>
</dbReference>
<dbReference type="GO" id="GO:0005829">
    <property type="term" value="C:cytosol"/>
    <property type="evidence" value="ECO:0007669"/>
    <property type="project" value="TreeGrafter"/>
</dbReference>
<evidence type="ECO:0000313" key="8">
    <source>
        <dbReference type="Proteomes" id="UP000177871"/>
    </source>
</evidence>
<dbReference type="GO" id="GO:0000967">
    <property type="term" value="P:rRNA 5'-end processing"/>
    <property type="evidence" value="ECO:0007669"/>
    <property type="project" value="UniProtKB-UniRule"/>
</dbReference>
<dbReference type="Gene3D" id="3.30.420.140">
    <property type="entry name" value="YqgF/RNase H-like domain"/>
    <property type="match status" value="1"/>
</dbReference>
<gene>
    <name evidence="7" type="ORF">A2721_02050</name>
</gene>
<reference evidence="7 8" key="1">
    <citation type="journal article" date="2016" name="Nat. Commun.">
        <title>Thousands of microbial genomes shed light on interconnected biogeochemical processes in an aquifer system.</title>
        <authorList>
            <person name="Anantharaman K."/>
            <person name="Brown C.T."/>
            <person name="Hug L.A."/>
            <person name="Sharon I."/>
            <person name="Castelle C.J."/>
            <person name="Probst A.J."/>
            <person name="Thomas B.C."/>
            <person name="Singh A."/>
            <person name="Wilkins M.J."/>
            <person name="Karaoz U."/>
            <person name="Brodie E.L."/>
            <person name="Williams K.H."/>
            <person name="Hubbard S.S."/>
            <person name="Banfield J.F."/>
        </authorList>
    </citation>
    <scope>NUCLEOTIDE SEQUENCE [LARGE SCALE GENOMIC DNA]</scope>
</reference>
<dbReference type="NCBIfam" id="TIGR00250">
    <property type="entry name" value="RNAse_H_YqgF"/>
    <property type="match status" value="1"/>
</dbReference>